<protein>
    <recommendedName>
        <fullName evidence="4">TIGR01456 family HAD hydrolase</fullName>
    </recommendedName>
</protein>
<dbReference type="InterPro" id="IPR006357">
    <property type="entry name" value="HAD-SF_hydro_IIA"/>
</dbReference>
<feature type="region of interest" description="Disordered" evidence="1">
    <location>
        <begin position="1"/>
        <end position="43"/>
    </location>
</feature>
<dbReference type="InterPro" id="IPR023214">
    <property type="entry name" value="HAD_sf"/>
</dbReference>
<dbReference type="SUPFAM" id="SSF56784">
    <property type="entry name" value="HAD-like"/>
    <property type="match status" value="2"/>
</dbReference>
<dbReference type="NCBIfam" id="TIGR01460">
    <property type="entry name" value="HAD-SF-IIA"/>
    <property type="match status" value="1"/>
</dbReference>
<dbReference type="PANTHER" id="PTHR14269:SF4">
    <property type="entry name" value="CAT EYE SYNDROME CRITICAL REGION PROTEIN 5"/>
    <property type="match status" value="1"/>
</dbReference>
<feature type="compositionally biased region" description="Low complexity" evidence="1">
    <location>
        <begin position="7"/>
        <end position="17"/>
    </location>
</feature>
<dbReference type="GO" id="GO:0005739">
    <property type="term" value="C:mitochondrion"/>
    <property type="evidence" value="ECO:0007669"/>
    <property type="project" value="TreeGrafter"/>
</dbReference>
<evidence type="ECO:0000256" key="1">
    <source>
        <dbReference type="SAM" id="MobiDB-lite"/>
    </source>
</evidence>
<dbReference type="Gene3D" id="3.40.50.1000">
    <property type="entry name" value="HAD superfamily/HAD-like"/>
    <property type="match status" value="3"/>
</dbReference>
<dbReference type="Pfam" id="PF13344">
    <property type="entry name" value="Hydrolase_6"/>
    <property type="match status" value="1"/>
</dbReference>
<dbReference type="GO" id="GO:0046474">
    <property type="term" value="P:glycerophospholipid biosynthetic process"/>
    <property type="evidence" value="ECO:0007669"/>
    <property type="project" value="TreeGrafter"/>
</dbReference>
<proteinExistence type="predicted"/>
<keyword evidence="3" id="KW-1185">Reference proteome</keyword>
<dbReference type="InterPro" id="IPR036412">
    <property type="entry name" value="HAD-like_sf"/>
</dbReference>
<dbReference type="GeneID" id="76151049"/>
<evidence type="ECO:0000313" key="2">
    <source>
        <dbReference type="EMBL" id="KAI5957724.1"/>
    </source>
</evidence>
<feature type="region of interest" description="Disordered" evidence="1">
    <location>
        <begin position="546"/>
        <end position="614"/>
    </location>
</feature>
<dbReference type="RefSeq" id="XP_051608427.1">
    <property type="nucleotide sequence ID" value="XM_051752362.1"/>
</dbReference>
<dbReference type="EMBL" id="JAIHNG010000120">
    <property type="protein sequence ID" value="KAI5957724.1"/>
    <property type="molecule type" value="Genomic_DNA"/>
</dbReference>
<dbReference type="InterPro" id="IPR006353">
    <property type="entry name" value="HAD-SF_hydro_IIA_CECR5"/>
</dbReference>
<gene>
    <name evidence="2" type="ORF">KGF57_002990</name>
</gene>
<dbReference type="NCBIfam" id="TIGR01456">
    <property type="entry name" value="CECR5"/>
    <property type="match status" value="1"/>
</dbReference>
<dbReference type="Pfam" id="PF13242">
    <property type="entry name" value="Hydrolase_like"/>
    <property type="match status" value="1"/>
</dbReference>
<dbReference type="FunFam" id="3.40.50.1000:FF:000201">
    <property type="entry name" value="Piso0_001792 protein"/>
    <property type="match status" value="1"/>
</dbReference>
<dbReference type="PANTHER" id="PTHR14269">
    <property type="entry name" value="CDP-DIACYLGLYCEROL--GLYCEROL-3-PHOSPHATE 3-PHOSPHATIDYLTRANSFERASE-RELATED"/>
    <property type="match status" value="1"/>
</dbReference>
<feature type="compositionally biased region" description="Low complexity" evidence="1">
    <location>
        <begin position="557"/>
        <end position="569"/>
    </location>
</feature>
<feature type="region of interest" description="Disordered" evidence="1">
    <location>
        <begin position="67"/>
        <end position="86"/>
    </location>
</feature>
<name>A0AAD5BDS3_9ASCO</name>
<dbReference type="Proteomes" id="UP001204833">
    <property type="component" value="Unassembled WGS sequence"/>
</dbReference>
<dbReference type="InterPro" id="IPR050324">
    <property type="entry name" value="CDP-alcohol_PTase-I"/>
</dbReference>
<feature type="region of interest" description="Disordered" evidence="1">
    <location>
        <begin position="412"/>
        <end position="436"/>
    </location>
</feature>
<comment type="caution">
    <text evidence="2">The sequence shown here is derived from an EMBL/GenBank/DDBJ whole genome shotgun (WGS) entry which is preliminary data.</text>
</comment>
<evidence type="ECO:0000313" key="3">
    <source>
        <dbReference type="Proteomes" id="UP001204833"/>
    </source>
</evidence>
<sequence length="629" mass="70076">MSKEEQQQQQQQQSNEQVIEEDGGAQFQSYLNNDGIDDLTPQSRKHRVSSLSLSDLNNWQNGLTKLSSSSSLNKNASNSNLKKSSSANLKKVDSLAKLSRNASIIKRNKKDVVDHERVASYAFCFDIDGVILRGPNTIPQAVEAMKLLNGENKYNIKVPSIFVTNGGGKPEKQRADDLSKRLNCTITPDQIIQGHTPMKDLVGVYENVLVVGGVGNVCRNVAESYGFKNVYTPLDILKWNPAVSPYHDLTEEEKICTRDVDFSKTPIDAILVFADSRNWAADQQIILELLLSKKGVMGTQSTTFDEGPQIYFAHSDFIWATNYKLSRYGMGALQVSIAALYREHTGKELKVNRFGKPQVGTFKFANKVLSHWRQGVLDEHLKKLSINDPNAKDADILINEDGEEIINQEKLESYNFSDSEDEDEDEDALDAEEKEREVNIGVSKKQAHKDYNAAKKNLAKLAEVGKPDQITLQLPPASTVYFVGDTPESDIRFANSHDVSWFSILVKTGVYQEGTEPKYKPKHLCNDVLEAVQFAIEREHEKELAEWNETADDVDDSTSSSAAAASANDKGSRLNFADLVMTPSEKKQKEETKKETDVKGLKRADDAPEAVEVPVGLAEQLEKLKDVGK</sequence>
<reference evidence="2 3" key="1">
    <citation type="journal article" date="2022" name="DNA Res.">
        <title>Genome analysis of five recently described species of the CUG-Ser clade uncovers Candida theae as a new hybrid lineage with pathogenic potential in the Candida parapsilosis species complex.</title>
        <authorList>
            <person name="Mixao V."/>
            <person name="Del Olmo V."/>
            <person name="Hegedusova E."/>
            <person name="Saus E."/>
            <person name="Pryszcz L."/>
            <person name="Cillingova A."/>
            <person name="Nosek J."/>
            <person name="Gabaldon T."/>
        </authorList>
    </citation>
    <scope>NUCLEOTIDE SEQUENCE [LARGE SCALE GENOMIC DNA]</scope>
    <source>
        <strain evidence="2 3">CBS 12239</strain>
    </source>
</reference>
<accession>A0AAD5BDS3</accession>
<feature type="compositionally biased region" description="Basic and acidic residues" evidence="1">
    <location>
        <begin position="584"/>
        <end position="606"/>
    </location>
</feature>
<dbReference type="FunFam" id="3.40.50.1000:FF:000069">
    <property type="entry name" value="HAD-superfamily subfamily IIA hydrolase"/>
    <property type="match status" value="1"/>
</dbReference>
<evidence type="ECO:0008006" key="4">
    <source>
        <dbReference type="Google" id="ProtNLM"/>
    </source>
</evidence>
<dbReference type="AlphaFoldDB" id="A0AAD5BDS3"/>
<organism evidence="2 3">
    <name type="scientific">Candida theae</name>
    <dbReference type="NCBI Taxonomy" id="1198502"/>
    <lineage>
        <taxon>Eukaryota</taxon>
        <taxon>Fungi</taxon>
        <taxon>Dikarya</taxon>
        <taxon>Ascomycota</taxon>
        <taxon>Saccharomycotina</taxon>
        <taxon>Pichiomycetes</taxon>
        <taxon>Debaryomycetaceae</taxon>
        <taxon>Candida/Lodderomyces clade</taxon>
        <taxon>Candida</taxon>
    </lineage>
</organism>
<feature type="compositionally biased region" description="Acidic residues" evidence="1">
    <location>
        <begin position="418"/>
        <end position="430"/>
    </location>
</feature>